<dbReference type="RefSeq" id="WP_109618845.1">
    <property type="nucleotide sequence ID" value="NZ_QGDO01000003.1"/>
</dbReference>
<comment type="caution">
    <text evidence="1">The sequence shown here is derived from an EMBL/GenBank/DDBJ whole genome shotgun (WGS) entry which is preliminary data.</text>
</comment>
<keyword evidence="2" id="KW-1185">Reference proteome</keyword>
<accession>A0A315ZAG6</accession>
<gene>
    <name evidence="1" type="ORF">BC781_103399</name>
</gene>
<evidence type="ECO:0000313" key="2">
    <source>
        <dbReference type="Proteomes" id="UP000245535"/>
    </source>
</evidence>
<protein>
    <submittedName>
        <fullName evidence="1">Uncharacterized protein</fullName>
    </submittedName>
</protein>
<dbReference type="AlphaFoldDB" id="A0A315ZAG6"/>
<dbReference type="EMBL" id="QGDO01000003">
    <property type="protein sequence ID" value="PWJ42149.1"/>
    <property type="molecule type" value="Genomic_DNA"/>
</dbReference>
<evidence type="ECO:0000313" key="1">
    <source>
        <dbReference type="EMBL" id="PWJ42149.1"/>
    </source>
</evidence>
<name>A0A315ZAG6_SEDFL</name>
<organism evidence="1 2">
    <name type="scientific">Sediminitomix flava</name>
    <dbReference type="NCBI Taxonomy" id="379075"/>
    <lineage>
        <taxon>Bacteria</taxon>
        <taxon>Pseudomonadati</taxon>
        <taxon>Bacteroidota</taxon>
        <taxon>Cytophagia</taxon>
        <taxon>Cytophagales</taxon>
        <taxon>Flammeovirgaceae</taxon>
        <taxon>Sediminitomix</taxon>
    </lineage>
</organism>
<dbReference type="SUPFAM" id="SSF160574">
    <property type="entry name" value="BT0923-like"/>
    <property type="match status" value="1"/>
</dbReference>
<dbReference type="Gene3D" id="3.10.450.360">
    <property type="match status" value="1"/>
</dbReference>
<reference evidence="1 2" key="1">
    <citation type="submission" date="2018-03" db="EMBL/GenBank/DDBJ databases">
        <title>Genomic Encyclopedia of Archaeal and Bacterial Type Strains, Phase II (KMG-II): from individual species to whole genera.</title>
        <authorList>
            <person name="Goeker M."/>
        </authorList>
    </citation>
    <scope>NUCLEOTIDE SEQUENCE [LARGE SCALE GENOMIC DNA]</scope>
    <source>
        <strain evidence="1 2">DSM 28229</strain>
    </source>
</reference>
<dbReference type="OrthoDB" id="673686at2"/>
<sequence length="178" mass="20812">MTYSLIVIVLYFLPFVVVGQQQKPKAEIISKSEVPYRVLEAVSEDFPKAEVKDYVRIPQDMYDLDWGDDVVFKTRGPAPDLYRVKLKGKYSKRDLIYNEEGKLLWSDQKDKYHELPLAVNQAIAQEYGSGVIFKNKHFVNPNSEIPEYYKVKVRSDNYDTHVVWVEPNGNIFKSYTYD</sequence>
<dbReference type="Proteomes" id="UP000245535">
    <property type="component" value="Unassembled WGS sequence"/>
</dbReference>
<proteinExistence type="predicted"/>